<evidence type="ECO:0000256" key="1">
    <source>
        <dbReference type="SAM" id="MobiDB-lite"/>
    </source>
</evidence>
<dbReference type="EMBL" id="JBHSQK010000086">
    <property type="protein sequence ID" value="MFC5951849.1"/>
    <property type="molecule type" value="Genomic_DNA"/>
</dbReference>
<evidence type="ECO:0000313" key="2">
    <source>
        <dbReference type="EMBL" id="MFC5951849.1"/>
    </source>
</evidence>
<keyword evidence="3" id="KW-1185">Reference proteome</keyword>
<organism evidence="2 3">
    <name type="scientific">Pseudonocardia lutea</name>
    <dbReference type="NCBI Taxonomy" id="2172015"/>
    <lineage>
        <taxon>Bacteria</taxon>
        <taxon>Bacillati</taxon>
        <taxon>Actinomycetota</taxon>
        <taxon>Actinomycetes</taxon>
        <taxon>Pseudonocardiales</taxon>
        <taxon>Pseudonocardiaceae</taxon>
        <taxon>Pseudonocardia</taxon>
    </lineage>
</organism>
<sequence>MLTAVRLGAYVGVLGVVFGAAWGAGALSRPTLAPPAPAAVEAPAGVHAGMDLHAGTDPGAHSTGAEVDRPGTDGLTATAGGYTLVPATTAVAADRATDLAFAVTGPDGAAVTSFAPRADGSELRLLVVRRDGAGLQVAHPERAADGTWRAPLRLPTPGTWRILAEFTPAGGTPLVLGTDVFAPGEHVPLEFPPARAAQVGGYQVRLDGDLRAGAESAIFATVSLDGRAVTDLEPERGTFGDIVALRAGDLAYTPVTAQTRAEPQDRSGPGIAFTTTVPTEGTYRLFLRFRHAGEIHTVDFTVPTTGAATTTGGVR</sequence>
<dbReference type="RefSeq" id="WP_379570195.1">
    <property type="nucleotide sequence ID" value="NZ_JBHSQK010000086.1"/>
</dbReference>
<comment type="caution">
    <text evidence="2">The sequence shown here is derived from an EMBL/GenBank/DDBJ whole genome shotgun (WGS) entry which is preliminary data.</text>
</comment>
<name>A0ABW1IGE2_9PSEU</name>
<evidence type="ECO:0008006" key="4">
    <source>
        <dbReference type="Google" id="ProtNLM"/>
    </source>
</evidence>
<dbReference type="Proteomes" id="UP001596119">
    <property type="component" value="Unassembled WGS sequence"/>
</dbReference>
<feature type="region of interest" description="Disordered" evidence="1">
    <location>
        <begin position="49"/>
        <end position="69"/>
    </location>
</feature>
<accession>A0ABW1IGE2</accession>
<reference evidence="3" key="1">
    <citation type="journal article" date="2019" name="Int. J. Syst. Evol. Microbiol.">
        <title>The Global Catalogue of Microorganisms (GCM) 10K type strain sequencing project: providing services to taxonomists for standard genome sequencing and annotation.</title>
        <authorList>
            <consortium name="The Broad Institute Genomics Platform"/>
            <consortium name="The Broad Institute Genome Sequencing Center for Infectious Disease"/>
            <person name="Wu L."/>
            <person name="Ma J."/>
        </authorList>
    </citation>
    <scope>NUCLEOTIDE SEQUENCE [LARGE SCALE GENOMIC DNA]</scope>
    <source>
        <strain evidence="3">CGMCC 4.7397</strain>
    </source>
</reference>
<proteinExistence type="predicted"/>
<gene>
    <name evidence="2" type="ORF">ACFQH9_26660</name>
</gene>
<protein>
    <recommendedName>
        <fullName evidence="4">Secreted protein</fullName>
    </recommendedName>
</protein>
<evidence type="ECO:0000313" key="3">
    <source>
        <dbReference type="Proteomes" id="UP001596119"/>
    </source>
</evidence>